<keyword evidence="2" id="KW-1133">Transmembrane helix</keyword>
<feature type="transmembrane region" description="Helical" evidence="2">
    <location>
        <begin position="202"/>
        <end position="224"/>
    </location>
</feature>
<name>A0A2H3EU86_ARMGA</name>
<evidence type="ECO:0000256" key="1">
    <source>
        <dbReference type="SAM" id="MobiDB-lite"/>
    </source>
</evidence>
<feature type="transmembrane region" description="Helical" evidence="2">
    <location>
        <begin position="162"/>
        <end position="182"/>
    </location>
</feature>
<accession>A0A2H3EU86</accession>
<dbReference type="EMBL" id="KZ293644">
    <property type="protein sequence ID" value="PBL03948.1"/>
    <property type="molecule type" value="Genomic_DNA"/>
</dbReference>
<evidence type="ECO:0000313" key="4">
    <source>
        <dbReference type="Proteomes" id="UP000217790"/>
    </source>
</evidence>
<protein>
    <submittedName>
        <fullName evidence="3">Uncharacterized protein</fullName>
    </submittedName>
</protein>
<feature type="transmembrane region" description="Helical" evidence="2">
    <location>
        <begin position="251"/>
        <end position="273"/>
    </location>
</feature>
<sequence>MSCFVAVRLPSYPIHSRCGDHVVVECLAILDLPVNSENMAITLPEVYFVSLALEMLLYGMYTCLFVGSLYLMVFKRKKTKVIVVMIVLNTIMWSLATSHMAVSFQQNFHAFLREHGADRPEVFEDNASPSIHSQLSLKSVNSVIGDGIVIWRVWVLWNRKRWILIVSTILLLTTLVGAIGVVQSFATAPQDVSVFDNRSLTAWGLAFIASTLTTNIWATTLIAYRTWSHNRLIRSITGEGLMVRLGRQNGILAILIESGVLYSCSWFIAIVIIHCGNYGVYIVIDMLSQLTAIYPTLIMTLVCLRSTLDVAMETFRQTTQSGQLSQWAVRPNPDVNSTTSSYPVQSLPVGMGVKATTHTSDPQEYENGDSIGRDAVNEKLKPQRLLDDEAHV</sequence>
<feature type="region of interest" description="Disordered" evidence="1">
    <location>
        <begin position="353"/>
        <end position="374"/>
    </location>
</feature>
<reference evidence="4" key="1">
    <citation type="journal article" date="2017" name="Nat. Ecol. Evol.">
        <title>Genome expansion and lineage-specific genetic innovations in the forest pathogenic fungi Armillaria.</title>
        <authorList>
            <person name="Sipos G."/>
            <person name="Prasanna A.N."/>
            <person name="Walter M.C."/>
            <person name="O'Connor E."/>
            <person name="Balint B."/>
            <person name="Krizsan K."/>
            <person name="Kiss B."/>
            <person name="Hess J."/>
            <person name="Varga T."/>
            <person name="Slot J."/>
            <person name="Riley R."/>
            <person name="Boka B."/>
            <person name="Rigling D."/>
            <person name="Barry K."/>
            <person name="Lee J."/>
            <person name="Mihaltcheva S."/>
            <person name="LaButti K."/>
            <person name="Lipzen A."/>
            <person name="Waldron R."/>
            <person name="Moloney N.M."/>
            <person name="Sperisen C."/>
            <person name="Kredics L."/>
            <person name="Vagvoelgyi C."/>
            <person name="Patrignani A."/>
            <person name="Fitzpatrick D."/>
            <person name="Nagy I."/>
            <person name="Doyle S."/>
            <person name="Anderson J.B."/>
            <person name="Grigoriev I.V."/>
            <person name="Gueldener U."/>
            <person name="Muensterkoetter M."/>
            <person name="Nagy L.G."/>
        </authorList>
    </citation>
    <scope>NUCLEOTIDE SEQUENCE [LARGE SCALE GENOMIC DNA]</scope>
    <source>
        <strain evidence="4">Ar21-2</strain>
    </source>
</reference>
<feature type="transmembrane region" description="Helical" evidence="2">
    <location>
        <begin position="135"/>
        <end position="155"/>
    </location>
</feature>
<dbReference type="OMA" id="FENDFAY"/>
<dbReference type="OrthoDB" id="2744793at2759"/>
<dbReference type="InParanoid" id="A0A2H3EU86"/>
<feature type="transmembrane region" description="Helical" evidence="2">
    <location>
        <begin position="55"/>
        <end position="74"/>
    </location>
</feature>
<feature type="transmembrane region" description="Helical" evidence="2">
    <location>
        <begin position="279"/>
        <end position="304"/>
    </location>
</feature>
<keyword evidence="2" id="KW-0812">Transmembrane</keyword>
<keyword evidence="4" id="KW-1185">Reference proteome</keyword>
<keyword evidence="2" id="KW-0472">Membrane</keyword>
<organism evidence="3 4">
    <name type="scientific">Armillaria gallica</name>
    <name type="common">Bulbous honey fungus</name>
    <name type="synonym">Armillaria bulbosa</name>
    <dbReference type="NCBI Taxonomy" id="47427"/>
    <lineage>
        <taxon>Eukaryota</taxon>
        <taxon>Fungi</taxon>
        <taxon>Dikarya</taxon>
        <taxon>Basidiomycota</taxon>
        <taxon>Agaricomycotina</taxon>
        <taxon>Agaricomycetes</taxon>
        <taxon>Agaricomycetidae</taxon>
        <taxon>Agaricales</taxon>
        <taxon>Marasmiineae</taxon>
        <taxon>Physalacriaceae</taxon>
        <taxon>Armillaria</taxon>
    </lineage>
</organism>
<gene>
    <name evidence="3" type="ORF">ARMGADRAFT_1070451</name>
</gene>
<evidence type="ECO:0000313" key="3">
    <source>
        <dbReference type="EMBL" id="PBL03948.1"/>
    </source>
</evidence>
<evidence type="ECO:0000256" key="2">
    <source>
        <dbReference type="SAM" id="Phobius"/>
    </source>
</evidence>
<dbReference type="Proteomes" id="UP000217790">
    <property type="component" value="Unassembled WGS sequence"/>
</dbReference>
<dbReference type="AlphaFoldDB" id="A0A2H3EU86"/>
<proteinExistence type="predicted"/>
<feature type="transmembrane region" description="Helical" evidence="2">
    <location>
        <begin position="81"/>
        <end position="102"/>
    </location>
</feature>